<dbReference type="AlphaFoldDB" id="A0AAU7DKC1"/>
<dbReference type="InterPro" id="IPR001173">
    <property type="entry name" value="Glyco_trans_2-like"/>
</dbReference>
<dbReference type="PANTHER" id="PTHR43685:SF11">
    <property type="entry name" value="GLYCOSYLTRANSFERASE TAGX-RELATED"/>
    <property type="match status" value="1"/>
</dbReference>
<dbReference type="InterPro" id="IPR029044">
    <property type="entry name" value="Nucleotide-diphossugar_trans"/>
</dbReference>
<feature type="domain" description="Glycosyltransferase 2-like" evidence="1">
    <location>
        <begin position="65"/>
        <end position="189"/>
    </location>
</feature>
<dbReference type="GO" id="GO:0016757">
    <property type="term" value="F:glycosyltransferase activity"/>
    <property type="evidence" value="ECO:0007669"/>
    <property type="project" value="UniProtKB-KW"/>
</dbReference>
<keyword evidence="2" id="KW-0328">Glycosyltransferase</keyword>
<sequence>MNGVRPVFLEFEGRLTVTVVIVLYRIEPAQSPAFQSVMAARERLSADAGEVRVLLWDNSPGPGQAGQLAEGVDYFHDEGNSGLATAYNRALDLASQNQSEWLLTLDQDTAVPNDFFVRMAAAARESSRYAGIGAIVPQIAAAGKQLSPNYFQFGALPRWYQTGFVGVPQEPVFAFNSGAMLKVDALRQVGGYDPRFWLDDSDALIFSKLHEHGKRVYIAGDIQVEHEFSMKDMQKRMSAARYRNALFAETAFWDLRMNRAAGWERTLRLALRMVKQWRRKDPLELRRITWEALKRRLFTSRRKRIAEWITATEDRIAGSPALKQTAGEPKLSACMAAYNGGKFVDAQLRSILSQLKPKDEVVIIDDGSRDDTLERIERIGDSRVRLRRHEKNAGVVGTFEDALRSATGDILFLCDDDDVWAPSKVRRFLDVFESRPEVEIVQSRVRIIDENDLPMPDSRINRDGRFLPGFWRNLYKNHYQGSAMAIRASLLGRVLPFPTRKGFLHDAWIGTRNDLLGGRAAFIDEDLLFYRRHINNASRTKSLPRQILTRFDLLLAHLVYAFRSSARPLEDMLSRQPER</sequence>
<accession>A0AAU7DKC1</accession>
<dbReference type="Gene3D" id="3.90.550.10">
    <property type="entry name" value="Spore Coat Polysaccharide Biosynthesis Protein SpsA, Chain A"/>
    <property type="match status" value="2"/>
</dbReference>
<dbReference type="InterPro" id="IPR050834">
    <property type="entry name" value="Glycosyltransf_2"/>
</dbReference>
<reference evidence="2" key="1">
    <citation type="submission" date="2023-03" db="EMBL/GenBank/DDBJ databases">
        <title>Edaphobacter sp.</title>
        <authorList>
            <person name="Huber K.J."/>
            <person name="Papendorf J."/>
            <person name="Pilke C."/>
            <person name="Bunk B."/>
            <person name="Sproeer C."/>
            <person name="Pester M."/>
        </authorList>
    </citation>
    <scope>NUCLEOTIDE SEQUENCE</scope>
    <source>
        <strain evidence="2">DSM 110680</strain>
    </source>
</reference>
<evidence type="ECO:0000313" key="2">
    <source>
        <dbReference type="EMBL" id="XBH18577.1"/>
    </source>
</evidence>
<dbReference type="EMBL" id="CP121196">
    <property type="protein sequence ID" value="XBH18577.1"/>
    <property type="molecule type" value="Genomic_DNA"/>
</dbReference>
<dbReference type="PANTHER" id="PTHR43685">
    <property type="entry name" value="GLYCOSYLTRANSFERASE"/>
    <property type="match status" value="1"/>
</dbReference>
<organism evidence="2">
    <name type="scientific">Telmatobacter sp. DSM 110680</name>
    <dbReference type="NCBI Taxonomy" id="3036704"/>
    <lineage>
        <taxon>Bacteria</taxon>
        <taxon>Pseudomonadati</taxon>
        <taxon>Acidobacteriota</taxon>
        <taxon>Terriglobia</taxon>
        <taxon>Terriglobales</taxon>
        <taxon>Acidobacteriaceae</taxon>
        <taxon>Telmatobacter</taxon>
    </lineage>
</organism>
<dbReference type="SUPFAM" id="SSF53448">
    <property type="entry name" value="Nucleotide-diphospho-sugar transferases"/>
    <property type="match status" value="2"/>
</dbReference>
<gene>
    <name evidence="2" type="ORF">P8935_04385</name>
</gene>
<keyword evidence="2" id="KW-0808">Transferase</keyword>
<dbReference type="EC" id="2.4.-.-" evidence="2"/>
<protein>
    <submittedName>
        <fullName evidence="2">Glycosyltransferase</fullName>
        <ecNumber evidence="2">2.4.-.-</ecNumber>
    </submittedName>
</protein>
<evidence type="ECO:0000259" key="1">
    <source>
        <dbReference type="Pfam" id="PF00535"/>
    </source>
</evidence>
<dbReference type="RefSeq" id="WP_348263801.1">
    <property type="nucleotide sequence ID" value="NZ_CP121196.1"/>
</dbReference>
<name>A0AAU7DKC1_9BACT</name>
<proteinExistence type="predicted"/>
<dbReference type="Pfam" id="PF00535">
    <property type="entry name" value="Glycos_transf_2"/>
    <property type="match status" value="2"/>
</dbReference>
<feature type="domain" description="Glycosyltransferase 2-like" evidence="1">
    <location>
        <begin position="332"/>
        <end position="492"/>
    </location>
</feature>